<keyword evidence="3" id="KW-1185">Reference proteome</keyword>
<evidence type="ECO:0000256" key="1">
    <source>
        <dbReference type="SAM" id="Phobius"/>
    </source>
</evidence>
<dbReference type="OrthoDB" id="6610539at2759"/>
<keyword evidence="1" id="KW-0812">Transmembrane</keyword>
<comment type="caution">
    <text evidence="2">The sequence shown here is derived from an EMBL/GenBank/DDBJ whole genome shotgun (WGS) entry which is preliminary data.</text>
</comment>
<dbReference type="Proteomes" id="UP000475862">
    <property type="component" value="Unassembled WGS sequence"/>
</dbReference>
<evidence type="ECO:0000313" key="2">
    <source>
        <dbReference type="EMBL" id="KAE9523807.1"/>
    </source>
</evidence>
<gene>
    <name evidence="2" type="ORF">AGLY_015695</name>
</gene>
<keyword evidence="1" id="KW-0472">Membrane</keyword>
<protein>
    <submittedName>
        <fullName evidence="2">Uncharacterized protein</fullName>
    </submittedName>
</protein>
<reference evidence="2 3" key="1">
    <citation type="submission" date="2019-08" db="EMBL/GenBank/DDBJ databases">
        <title>The genome of the soybean aphid Biotype 1, its phylome, world population structure and adaptation to the North American continent.</title>
        <authorList>
            <person name="Giordano R."/>
            <person name="Donthu R.K."/>
            <person name="Hernandez A.G."/>
            <person name="Wright C.L."/>
            <person name="Zimin A.V."/>
        </authorList>
    </citation>
    <scope>NUCLEOTIDE SEQUENCE [LARGE SCALE GENOMIC DNA]</scope>
    <source>
        <tissue evidence="2">Whole aphids</tissue>
    </source>
</reference>
<name>A0A6G0T1M4_APHGL</name>
<evidence type="ECO:0000313" key="3">
    <source>
        <dbReference type="Proteomes" id="UP000475862"/>
    </source>
</evidence>
<keyword evidence="1" id="KW-1133">Transmembrane helix</keyword>
<dbReference type="EMBL" id="VYZN01000075">
    <property type="protein sequence ID" value="KAE9523807.1"/>
    <property type="molecule type" value="Genomic_DNA"/>
</dbReference>
<dbReference type="AlphaFoldDB" id="A0A6G0T1M4"/>
<organism evidence="2 3">
    <name type="scientific">Aphis glycines</name>
    <name type="common">Soybean aphid</name>
    <dbReference type="NCBI Taxonomy" id="307491"/>
    <lineage>
        <taxon>Eukaryota</taxon>
        <taxon>Metazoa</taxon>
        <taxon>Ecdysozoa</taxon>
        <taxon>Arthropoda</taxon>
        <taxon>Hexapoda</taxon>
        <taxon>Insecta</taxon>
        <taxon>Pterygota</taxon>
        <taxon>Neoptera</taxon>
        <taxon>Paraneoptera</taxon>
        <taxon>Hemiptera</taxon>
        <taxon>Sternorrhyncha</taxon>
        <taxon>Aphidomorpha</taxon>
        <taxon>Aphidoidea</taxon>
        <taxon>Aphididae</taxon>
        <taxon>Aphidini</taxon>
        <taxon>Aphis</taxon>
        <taxon>Aphis</taxon>
    </lineage>
</organism>
<feature type="transmembrane region" description="Helical" evidence="1">
    <location>
        <begin position="41"/>
        <end position="61"/>
    </location>
</feature>
<sequence>MLTKETIRTYKVTHYFKFLETVVVIHFDYNKKMDYRFRSTAVVTVILLALGLLVDCGAIVFPTDRSPETSTVHGTRNNHRTPRDMQELKTNAQGLDLLSAGLKTTGQKWSSDEYQTLSSLQQTSDDGSPQPVTTKVEIYPALTTDLPPFVARSRYVSNHMHPPYFHHLYDGDMNTHQQETADLEDQRSEYSTAKWNRYYPSHRHLKKYGPVIMETDTATDGSSVTGGYNVYDNGGGGVDYHSTGSVNYEAEHFKNGNAAGDGYVGWYTDPPTQSSRPATVVAEVRHPGHKMSIDVHKLTLLAIVKIALAKLKVLTAIKFLAFVWVKLKLLVVLKTLLFAKFTVMSKFLKMFMLPFLPNLFTWLRNAAMMQLNPALNMSSSAMTEMTSNAIQLRNDSVLDPALKRSTAAGGLDTLSAAGSLLRFVAFVQSSKCAERTACRVSVTRPPSLQTALANWILSPLVNYIPNRKFKSYMSTLKEVSDYRLENMSSHPSTIEWFKWCDERYYCDDDDDDDEEEEDTDKNLI</sequence>
<accession>A0A6G0T1M4</accession>
<proteinExistence type="predicted"/>